<dbReference type="EMBL" id="QDKL01000003">
    <property type="protein sequence ID" value="RZF20639.1"/>
    <property type="molecule type" value="Genomic_DNA"/>
</dbReference>
<name>A0ABY0ICF7_9BACT</name>
<dbReference type="InterPro" id="IPR000096">
    <property type="entry name" value="Serum_amyloid_A"/>
</dbReference>
<reference evidence="2" key="1">
    <citation type="journal article" date="2019" name="Int. J. Syst. Evol. Microbiol.">
        <title>Halobacteriovorax valvorus sp. nov., a novel prokaryotic predator isolated from coastal seawater of China.</title>
        <authorList>
            <person name="Chen M.-X."/>
        </authorList>
    </citation>
    <scope>NUCLEOTIDE SEQUENCE [LARGE SCALE GENOMIC DNA]</scope>
    <source>
        <strain evidence="2">BL9</strain>
    </source>
</reference>
<keyword evidence="2" id="KW-1185">Reference proteome</keyword>
<organism evidence="1 2">
    <name type="scientific">Halobacteriovorax vibrionivorans</name>
    <dbReference type="NCBI Taxonomy" id="2152716"/>
    <lineage>
        <taxon>Bacteria</taxon>
        <taxon>Pseudomonadati</taxon>
        <taxon>Bdellovibrionota</taxon>
        <taxon>Bacteriovoracia</taxon>
        <taxon>Bacteriovoracales</taxon>
        <taxon>Halobacteriovoraceae</taxon>
        <taxon>Halobacteriovorax</taxon>
    </lineage>
</organism>
<dbReference type="Gene3D" id="1.10.132.110">
    <property type="entry name" value="Serum amyloid A protein"/>
    <property type="match status" value="1"/>
</dbReference>
<sequence>MSEDPIGFKGKDLNLFRYVNNQALSKIDPSGLFHFDPWREKESLIEQFFNALSDFFNEYFNMRERNVINSDKYFHCMANCRASNRGDIGMSTAEDLGDTREFLDKHLKNDSDKDCDADQLANRTGRNPSRKQSCEQTCRGYRVDGL</sequence>
<accession>A0ABY0ICF7</accession>
<dbReference type="PRINTS" id="PR00306">
    <property type="entry name" value="SERUMAMYLOID"/>
</dbReference>
<dbReference type="SMART" id="SM00197">
    <property type="entry name" value="SAA"/>
    <property type="match status" value="1"/>
</dbReference>
<evidence type="ECO:0000313" key="1">
    <source>
        <dbReference type="EMBL" id="RZF20639.1"/>
    </source>
</evidence>
<dbReference type="Proteomes" id="UP000443582">
    <property type="component" value="Unassembled WGS sequence"/>
</dbReference>
<proteinExistence type="predicted"/>
<gene>
    <name evidence="1" type="ORF">DAY19_11680</name>
</gene>
<comment type="caution">
    <text evidence="1">The sequence shown here is derived from an EMBL/GenBank/DDBJ whole genome shotgun (WGS) entry which is preliminary data.</text>
</comment>
<evidence type="ECO:0000313" key="2">
    <source>
        <dbReference type="Proteomes" id="UP000443582"/>
    </source>
</evidence>
<dbReference type="Pfam" id="PF00277">
    <property type="entry name" value="SAA"/>
    <property type="match status" value="1"/>
</dbReference>
<protein>
    <submittedName>
        <fullName evidence="1">Uncharacterized protein</fullName>
    </submittedName>
</protein>